<dbReference type="Proteomes" id="UP000596902">
    <property type="component" value="Unassembled WGS sequence"/>
</dbReference>
<keyword evidence="6" id="KW-0472">Membrane</keyword>
<evidence type="ECO:0000256" key="13">
    <source>
        <dbReference type="ARBA" id="ARBA00023288"/>
    </source>
</evidence>
<dbReference type="PANTHER" id="PTHR11802:SF189">
    <property type="entry name" value="CARBOXYPEPTIDASE"/>
    <property type="match status" value="1"/>
</dbReference>
<comment type="similarity">
    <text evidence="4 15">Belongs to the peptidase S10 family.</text>
</comment>
<evidence type="ECO:0000256" key="6">
    <source>
        <dbReference type="ARBA" id="ARBA00022622"/>
    </source>
</evidence>
<dbReference type="AlphaFoldDB" id="A0A8H7B068"/>
<dbReference type="Pfam" id="PF00450">
    <property type="entry name" value="Peptidase_S10"/>
    <property type="match status" value="1"/>
</dbReference>
<keyword evidence="8 15" id="KW-0645">Protease</keyword>
<dbReference type="GO" id="GO:0006508">
    <property type="term" value="P:proteolysis"/>
    <property type="evidence" value="ECO:0007669"/>
    <property type="project" value="UniProtKB-KW"/>
</dbReference>
<dbReference type="GO" id="GO:0004185">
    <property type="term" value="F:serine-type carboxypeptidase activity"/>
    <property type="evidence" value="ECO:0007669"/>
    <property type="project" value="UniProtKB-UniRule"/>
</dbReference>
<reference evidence="16" key="2">
    <citation type="submission" date="2020-08" db="EMBL/GenBank/DDBJ databases">
        <title>Draft Genome Sequence of Cumin Blight Pathogen Alternaria burnsii.</title>
        <authorList>
            <person name="Feng Z."/>
        </authorList>
    </citation>
    <scope>NUCLEOTIDE SEQUENCE</scope>
    <source>
        <strain evidence="16">CBS107.38</strain>
    </source>
</reference>
<keyword evidence="9 15" id="KW-0732">Signal</keyword>
<keyword evidence="5" id="KW-1003">Cell membrane</keyword>
<comment type="subcellular location">
    <subcellularLocation>
        <location evidence="2">Cell membrane</location>
        <topology evidence="2">Lipid-anchor</topology>
        <topology evidence="2">GPI-anchor</topology>
    </subcellularLocation>
</comment>
<dbReference type="RefSeq" id="XP_038784185.1">
    <property type="nucleotide sequence ID" value="XM_038932684.1"/>
</dbReference>
<proteinExistence type="inferred from homology"/>
<dbReference type="GeneID" id="62205862"/>
<evidence type="ECO:0000256" key="10">
    <source>
        <dbReference type="ARBA" id="ARBA00022801"/>
    </source>
</evidence>
<accession>A0A8H7B068</accession>
<keyword evidence="11" id="KW-0843">Virulence</keyword>
<dbReference type="InterPro" id="IPR018202">
    <property type="entry name" value="Ser_caboxypep_ser_AS"/>
</dbReference>
<gene>
    <name evidence="16" type="ORF">GT037_007637</name>
</gene>
<evidence type="ECO:0000256" key="14">
    <source>
        <dbReference type="ARBA" id="ARBA00037356"/>
    </source>
</evidence>
<dbReference type="GO" id="GO:0000324">
    <property type="term" value="C:fungal-type vacuole"/>
    <property type="evidence" value="ECO:0007669"/>
    <property type="project" value="TreeGrafter"/>
</dbReference>
<evidence type="ECO:0000256" key="2">
    <source>
        <dbReference type="ARBA" id="ARBA00004609"/>
    </source>
</evidence>
<keyword evidence="17" id="KW-1185">Reference proteome</keyword>
<evidence type="ECO:0000256" key="4">
    <source>
        <dbReference type="ARBA" id="ARBA00009431"/>
    </source>
</evidence>
<evidence type="ECO:0000256" key="12">
    <source>
        <dbReference type="ARBA" id="ARBA00023180"/>
    </source>
</evidence>
<comment type="caution">
    <text evidence="16">The sequence shown here is derived from an EMBL/GenBank/DDBJ whole genome shotgun (WGS) entry which is preliminary data.</text>
</comment>
<comment type="pathway">
    <text evidence="3">Mycotoxin biosynthesis.</text>
</comment>
<evidence type="ECO:0000256" key="11">
    <source>
        <dbReference type="ARBA" id="ARBA00023026"/>
    </source>
</evidence>
<reference evidence="16" key="1">
    <citation type="submission" date="2020-01" db="EMBL/GenBank/DDBJ databases">
        <authorList>
            <person name="Feng Z.H.Z."/>
        </authorList>
    </citation>
    <scope>NUCLEOTIDE SEQUENCE</scope>
    <source>
        <strain evidence="16">CBS107.38</strain>
    </source>
</reference>
<dbReference type="GO" id="GO:0005886">
    <property type="term" value="C:plasma membrane"/>
    <property type="evidence" value="ECO:0007669"/>
    <property type="project" value="UniProtKB-SubCell"/>
</dbReference>
<feature type="chain" id="PRO_5034988155" description="Carboxypeptidase" evidence="15">
    <location>
        <begin position="22"/>
        <end position="829"/>
    </location>
</feature>
<dbReference type="GO" id="GO:0098552">
    <property type="term" value="C:side of membrane"/>
    <property type="evidence" value="ECO:0007669"/>
    <property type="project" value="UniProtKB-KW"/>
</dbReference>
<dbReference type="SUPFAM" id="SSF53474">
    <property type="entry name" value="alpha/beta-Hydrolases"/>
    <property type="match status" value="1"/>
</dbReference>
<organism evidence="16 17">
    <name type="scientific">Alternaria burnsii</name>
    <dbReference type="NCBI Taxonomy" id="1187904"/>
    <lineage>
        <taxon>Eukaryota</taxon>
        <taxon>Fungi</taxon>
        <taxon>Dikarya</taxon>
        <taxon>Ascomycota</taxon>
        <taxon>Pezizomycotina</taxon>
        <taxon>Dothideomycetes</taxon>
        <taxon>Pleosporomycetidae</taxon>
        <taxon>Pleosporales</taxon>
        <taxon>Pleosporineae</taxon>
        <taxon>Pleosporaceae</taxon>
        <taxon>Alternaria</taxon>
        <taxon>Alternaria sect. Alternaria</taxon>
    </lineage>
</organism>
<dbReference type="Gene3D" id="3.40.50.1820">
    <property type="entry name" value="alpha/beta hydrolase"/>
    <property type="match status" value="1"/>
</dbReference>
<evidence type="ECO:0000256" key="5">
    <source>
        <dbReference type="ARBA" id="ARBA00022475"/>
    </source>
</evidence>
<evidence type="ECO:0000313" key="16">
    <source>
        <dbReference type="EMBL" id="KAF7673871.1"/>
    </source>
</evidence>
<dbReference type="PANTHER" id="PTHR11802">
    <property type="entry name" value="SERINE PROTEASE FAMILY S10 SERINE CARBOXYPEPTIDASE"/>
    <property type="match status" value="1"/>
</dbReference>
<evidence type="ECO:0000256" key="8">
    <source>
        <dbReference type="ARBA" id="ARBA00022670"/>
    </source>
</evidence>
<comment type="catalytic activity">
    <reaction evidence="1">
        <text>Preferential release of a C-terminal arginine or lysine residue.</text>
        <dbReference type="EC" id="3.4.16.6"/>
    </reaction>
</comment>
<evidence type="ECO:0000256" key="1">
    <source>
        <dbReference type="ARBA" id="ARBA00001003"/>
    </source>
</evidence>
<evidence type="ECO:0000313" key="17">
    <source>
        <dbReference type="Proteomes" id="UP000596902"/>
    </source>
</evidence>
<dbReference type="PRINTS" id="PR00724">
    <property type="entry name" value="CRBOXYPTASEC"/>
</dbReference>
<comment type="function">
    <text evidence="14">Extracellular serine carboxypeptidase that contributes to pathogenicity.</text>
</comment>
<keyword evidence="7 15" id="KW-0121">Carboxypeptidase</keyword>
<dbReference type="InterPro" id="IPR029058">
    <property type="entry name" value="AB_hydrolase_fold"/>
</dbReference>
<dbReference type="InterPro" id="IPR001563">
    <property type="entry name" value="Peptidase_S10"/>
</dbReference>
<dbReference type="EC" id="3.4.16.-" evidence="15"/>
<keyword evidence="6" id="KW-0336">GPI-anchor</keyword>
<name>A0A8H7B068_9PLEO</name>
<keyword evidence="10 15" id="KW-0378">Hydrolase</keyword>
<feature type="signal peptide" evidence="15">
    <location>
        <begin position="1"/>
        <end position="21"/>
    </location>
</feature>
<protein>
    <recommendedName>
        <fullName evidence="15">Carboxypeptidase</fullName>
        <ecNumber evidence="15">3.4.16.-</ecNumber>
    </recommendedName>
</protein>
<dbReference type="EMBL" id="JAAABM010000011">
    <property type="protein sequence ID" value="KAF7673871.1"/>
    <property type="molecule type" value="Genomic_DNA"/>
</dbReference>
<evidence type="ECO:0000256" key="3">
    <source>
        <dbReference type="ARBA" id="ARBA00004685"/>
    </source>
</evidence>
<dbReference type="PROSITE" id="PS00131">
    <property type="entry name" value="CARBOXYPEPT_SER_SER"/>
    <property type="match status" value="1"/>
</dbReference>
<keyword evidence="12" id="KW-0325">Glycoprotein</keyword>
<keyword evidence="13" id="KW-0449">Lipoprotein</keyword>
<evidence type="ECO:0000256" key="9">
    <source>
        <dbReference type="ARBA" id="ARBA00022729"/>
    </source>
</evidence>
<sequence>MGSFGLPLLGAVGLLSGVVNAQFPPKPEGTELCETTDGVRSFSGYVHLPAGALADLGVENQTYEINTYFWFFESRKDPANAPLSIWMNGGPGSSSFVGLLRENGPCFIGADSNSTYLNEWSWNNEVNMLYLDQPVQVGMSYDSLVNITTNLDTGDLEVVDFENGPVPSQNNSFYVGTYPSENYNLTTRGTENSARALWNFAQVWFQEFPEHKPNDDRISIATESYGGRYGPAFAAYFQEQNEKIENGTWSEAGQTHILHLDTLLIINGCIDRYVQWPAYPTMQYNNTYGIRAVNESRYEEVLDNLYREGGCLDQIEECRNLSLAYDPTNQGFNETVNEVCEAAETFCSKTIRDPYFDTDLNYYDISAPGAAAFPPPWYQGWLNQPHVQQGLGVPLNWTQSNSAVSRAFRGIGDYPRPGWKEDLAYLLEEGIKVTLVYGDRDYACNWYGGELLSLAIPYDNATSFADAGYAPVIVNDTYIGGQVRQYGNLSFTRVYEAGHEVPAYQPETAYRIFTRALFNRDISTGNVSTIENPDYATEGPSDVYNITNEPIVDEGTQCYVLDPGQCTAEQWESVMNGTALVRNWIVVDANTSYLFPDLVGNGTSGNGTAPSTTGIPMPTYTAAASGERELATMSRSTYTAFQRHLIYFSTPTSPPKLTFGSALRAGVSIGLDFPVAVLLSLSLRLMYAPVPFLWSPIIVDNIPTSAHRTQLSSATLPKGKAEYTCTELLSLLDSSPEENEGKGWLNHKIDQGHVIGFWTMAANARTHAVSSDDVARFQQGEWEKPVAQRRRGTDDVLPLWRGGPIWVGGHSWAVWKLLGVRVYEDRKQQ</sequence>
<evidence type="ECO:0000256" key="15">
    <source>
        <dbReference type="RuleBase" id="RU361156"/>
    </source>
</evidence>
<evidence type="ECO:0000256" key="7">
    <source>
        <dbReference type="ARBA" id="ARBA00022645"/>
    </source>
</evidence>